<dbReference type="InterPro" id="IPR020069">
    <property type="entry name" value="Ribosomal_bL9_C"/>
</dbReference>
<organism evidence="9 10">
    <name type="scientific">Neorickettsia risticii (strain Illinois)</name>
    <dbReference type="NCBI Taxonomy" id="434131"/>
    <lineage>
        <taxon>Bacteria</taxon>
        <taxon>Pseudomonadati</taxon>
        <taxon>Pseudomonadota</taxon>
        <taxon>Alphaproteobacteria</taxon>
        <taxon>Rickettsiales</taxon>
        <taxon>Anaplasmataceae</taxon>
        <taxon>Neorickettsia</taxon>
    </lineage>
</organism>
<dbReference type="EMBL" id="CP001431">
    <property type="protein sequence ID" value="ACT69066.1"/>
    <property type="molecule type" value="Genomic_DNA"/>
</dbReference>
<dbReference type="GO" id="GO:0003735">
    <property type="term" value="F:structural constituent of ribosome"/>
    <property type="evidence" value="ECO:0007669"/>
    <property type="project" value="InterPro"/>
</dbReference>
<dbReference type="InterPro" id="IPR036935">
    <property type="entry name" value="Ribosomal_bL9_N_sf"/>
</dbReference>
<feature type="domain" description="Ribosomal protein L9" evidence="8">
    <location>
        <begin position="13"/>
        <end position="40"/>
    </location>
</feature>
<dbReference type="InterPro" id="IPR009027">
    <property type="entry name" value="Ribosomal_bL9/RNase_H1_N"/>
</dbReference>
<dbReference type="KEGG" id="nri:NRI_0060"/>
<dbReference type="Gene3D" id="3.40.5.10">
    <property type="entry name" value="Ribosomal protein L9, N-terminal domain"/>
    <property type="match status" value="1"/>
</dbReference>
<reference evidence="9 10" key="1">
    <citation type="journal article" date="2009" name="Nucleic Acids Res.">
        <title>Analysis of complete genome sequence of Neorickettsia risticii: causative agent of Potomac horse fever.</title>
        <authorList>
            <person name="Lin M."/>
            <person name="Zhang C."/>
            <person name="Gibson K."/>
            <person name="Rikihisa Y."/>
        </authorList>
    </citation>
    <scope>NUCLEOTIDE SEQUENCE [LARGE SCALE GENOMIC DNA]</scope>
    <source>
        <strain evidence="9 10">Illinois</strain>
    </source>
</reference>
<dbReference type="PROSITE" id="PS00651">
    <property type="entry name" value="RIBOSOMAL_L9"/>
    <property type="match status" value="1"/>
</dbReference>
<dbReference type="GO" id="GO:0006412">
    <property type="term" value="P:translation"/>
    <property type="evidence" value="ECO:0007669"/>
    <property type="project" value="UniProtKB-UniRule"/>
</dbReference>
<dbReference type="NCBIfam" id="TIGR00158">
    <property type="entry name" value="L9"/>
    <property type="match status" value="1"/>
</dbReference>
<dbReference type="SUPFAM" id="SSF55653">
    <property type="entry name" value="Ribosomal protein L9 C-domain"/>
    <property type="match status" value="1"/>
</dbReference>
<dbReference type="STRING" id="434131.NRI_0060"/>
<dbReference type="InterPro" id="IPR020070">
    <property type="entry name" value="Ribosomal_bL9_N"/>
</dbReference>
<sequence length="160" mass="17335">MLVILKETARKLGNVGDVLKVKKGFARNYLIPSGKAVRATKENLAILESSKEKLAAQQAAELETASELARSFAEIDVLPIYAQAERGVLFGAVNAKQIVAELSKRGIEITAKNVVLGAPIKTLGEHEVRIFLHSKVECFLRVHILDASRRDTDGTIAGTS</sequence>
<comment type="similarity">
    <text evidence="1 7">Belongs to the bacterial ribosomal protein bL9 family.</text>
</comment>
<evidence type="ECO:0000313" key="10">
    <source>
        <dbReference type="Proteomes" id="UP000001627"/>
    </source>
</evidence>
<dbReference type="GO" id="GO:0005840">
    <property type="term" value="C:ribosome"/>
    <property type="evidence" value="ECO:0007669"/>
    <property type="project" value="UniProtKB-KW"/>
</dbReference>
<evidence type="ECO:0000256" key="3">
    <source>
        <dbReference type="ARBA" id="ARBA00022884"/>
    </source>
</evidence>
<dbReference type="GO" id="GO:0019843">
    <property type="term" value="F:rRNA binding"/>
    <property type="evidence" value="ECO:0007669"/>
    <property type="project" value="UniProtKB-UniRule"/>
</dbReference>
<evidence type="ECO:0000313" key="9">
    <source>
        <dbReference type="EMBL" id="ACT69066.1"/>
    </source>
</evidence>
<evidence type="ECO:0000256" key="2">
    <source>
        <dbReference type="ARBA" id="ARBA00022730"/>
    </source>
</evidence>
<dbReference type="PANTHER" id="PTHR21368">
    <property type="entry name" value="50S RIBOSOMAL PROTEIN L9"/>
    <property type="match status" value="1"/>
</dbReference>
<dbReference type="HAMAP" id="MF_00503">
    <property type="entry name" value="Ribosomal_bL9"/>
    <property type="match status" value="1"/>
</dbReference>
<dbReference type="Pfam" id="PF01281">
    <property type="entry name" value="Ribosomal_L9_N"/>
    <property type="match status" value="1"/>
</dbReference>
<proteinExistence type="inferred from homology"/>
<dbReference type="SUPFAM" id="SSF55658">
    <property type="entry name" value="L9 N-domain-like"/>
    <property type="match status" value="1"/>
</dbReference>
<evidence type="ECO:0000256" key="1">
    <source>
        <dbReference type="ARBA" id="ARBA00010605"/>
    </source>
</evidence>
<dbReference type="InterPro" id="IPR000244">
    <property type="entry name" value="Ribosomal_bL9"/>
</dbReference>
<keyword evidence="2 7" id="KW-0699">rRNA-binding</keyword>
<keyword evidence="5 7" id="KW-0687">Ribonucleoprotein</keyword>
<comment type="function">
    <text evidence="7">Binds to the 23S rRNA.</text>
</comment>
<dbReference type="GO" id="GO:1990904">
    <property type="term" value="C:ribonucleoprotein complex"/>
    <property type="evidence" value="ECO:0007669"/>
    <property type="project" value="UniProtKB-KW"/>
</dbReference>
<gene>
    <name evidence="7 9" type="primary">rplI</name>
    <name evidence="9" type="ordered locus">NRI_0060</name>
</gene>
<dbReference type="RefSeq" id="WP_012779463.1">
    <property type="nucleotide sequence ID" value="NC_013009.1"/>
</dbReference>
<evidence type="ECO:0000256" key="5">
    <source>
        <dbReference type="ARBA" id="ARBA00023274"/>
    </source>
</evidence>
<evidence type="ECO:0000256" key="4">
    <source>
        <dbReference type="ARBA" id="ARBA00022980"/>
    </source>
</evidence>
<keyword evidence="10" id="KW-1185">Reference proteome</keyword>
<dbReference type="InterPro" id="IPR036791">
    <property type="entry name" value="Ribosomal_bL9_C_sf"/>
</dbReference>
<accession>C6V3U2</accession>
<dbReference type="AlphaFoldDB" id="C6V3U2"/>
<evidence type="ECO:0000259" key="8">
    <source>
        <dbReference type="PROSITE" id="PS00651"/>
    </source>
</evidence>
<keyword evidence="4 7" id="KW-0689">Ribosomal protein</keyword>
<dbReference type="HOGENOM" id="CLU_078938_3_0_5"/>
<dbReference type="OrthoDB" id="9788336at2"/>
<evidence type="ECO:0000256" key="6">
    <source>
        <dbReference type="ARBA" id="ARBA00035292"/>
    </source>
</evidence>
<dbReference type="InterPro" id="IPR020594">
    <property type="entry name" value="Ribosomal_bL9_bac/chp"/>
</dbReference>
<dbReference type="eggNOG" id="COG0359">
    <property type="taxonomic scope" value="Bacteria"/>
</dbReference>
<protein>
    <recommendedName>
        <fullName evidence="6 7">Large ribosomal subunit protein bL9</fullName>
    </recommendedName>
</protein>
<keyword evidence="3 7" id="KW-0694">RNA-binding</keyword>
<name>C6V3U2_NEORI</name>
<dbReference type="Pfam" id="PF03948">
    <property type="entry name" value="Ribosomal_L9_C"/>
    <property type="match status" value="1"/>
</dbReference>
<dbReference type="Gene3D" id="3.10.430.100">
    <property type="entry name" value="Ribosomal protein L9, C-terminal domain"/>
    <property type="match status" value="1"/>
</dbReference>
<evidence type="ECO:0000256" key="7">
    <source>
        <dbReference type="HAMAP-Rule" id="MF_00503"/>
    </source>
</evidence>
<dbReference type="Proteomes" id="UP000001627">
    <property type="component" value="Chromosome"/>
</dbReference>